<accession>A0AAD5UNS1</accession>
<organism evidence="2 3">
    <name type="scientific">Meripilus lineatus</name>
    <dbReference type="NCBI Taxonomy" id="2056292"/>
    <lineage>
        <taxon>Eukaryota</taxon>
        <taxon>Fungi</taxon>
        <taxon>Dikarya</taxon>
        <taxon>Basidiomycota</taxon>
        <taxon>Agaricomycotina</taxon>
        <taxon>Agaricomycetes</taxon>
        <taxon>Polyporales</taxon>
        <taxon>Meripilaceae</taxon>
        <taxon>Meripilus</taxon>
    </lineage>
</organism>
<evidence type="ECO:0000313" key="2">
    <source>
        <dbReference type="EMBL" id="KAJ3473279.1"/>
    </source>
</evidence>
<gene>
    <name evidence="2" type="ORF">NLI96_g13066</name>
</gene>
<sequence>MIPATSCDLPSVPEWEAVPIEFIGNPTTYDLYKRDIMKCIRTIYGNPAFLESMAYAPEKHYAQEQFIERMFSEMHICDWWDDVQAKLPEGSTVVPVIFATDKTQVSQFSGTNTMYPLYMTIGNIDKATRRKPTRHAWILVAYLPTPNFDNLGLTELEGRVARARLFHTCMRVVVSPLIPAGTEGEKMMGGDGDIRHCHPILAMYISDYPEHCLVSGTRNGVCPLCGMVTEEFGDHTCDPPRDPTETIRLLDHAATLPSLNQADEFLKSHGLNCIFEPFWKGLPHCNINKTITPDILHQGYQGVLKHLVGWLRRIVGDTEIDARFKRLPFMHGVRPFREGISGLSRVSGGEHKQICKQILGCVVGKAPPAAVRATVALLDFFYLAQYHSHSDDTLKYMETALDEFHQNKQIFIDTKARDVEGDHFNFPKLHFIEHYPYMIRWDAYRATNHKDYIEQMVRWLTRREKIYAFEARLDWLRHKDQQELPPPPKERFHLAKEPSARSVSLADLAQEHGAERFQPALQTFIARYRDPSRTGYDARVSDRRVVIPFGAVDVWHHLKFNTPSVQSSKAPDTNDTADAYPRRYNKSRKRYDNARFDTVLVNDDNAQETTIKGIRAAQLRVVFKIPEQYCPKIGVTFFSSTAGPI</sequence>
<name>A0AAD5UNS1_9APHY</name>
<reference evidence="2" key="1">
    <citation type="submission" date="2022-07" db="EMBL/GenBank/DDBJ databases">
        <title>Genome Sequence of Physisporinus lineatus.</title>
        <authorList>
            <person name="Buettner E."/>
        </authorList>
    </citation>
    <scope>NUCLEOTIDE SEQUENCE</scope>
    <source>
        <strain evidence="2">VT162</strain>
    </source>
</reference>
<comment type="caution">
    <text evidence="2">The sequence shown here is derived from an EMBL/GenBank/DDBJ whole genome shotgun (WGS) entry which is preliminary data.</text>
</comment>
<keyword evidence="3" id="KW-1185">Reference proteome</keyword>
<proteinExistence type="predicted"/>
<protein>
    <recommendedName>
        <fullName evidence="1">DUF6830 domain-containing protein</fullName>
    </recommendedName>
</protein>
<evidence type="ECO:0000313" key="3">
    <source>
        <dbReference type="Proteomes" id="UP001212997"/>
    </source>
</evidence>
<dbReference type="Proteomes" id="UP001212997">
    <property type="component" value="Unassembled WGS sequence"/>
</dbReference>
<dbReference type="Pfam" id="PF18759">
    <property type="entry name" value="Plavaka"/>
    <property type="match status" value="1"/>
</dbReference>
<dbReference type="InterPro" id="IPR041078">
    <property type="entry name" value="Plavaka"/>
</dbReference>
<dbReference type="Pfam" id="PF20722">
    <property type="entry name" value="DUF6830"/>
    <property type="match status" value="1"/>
</dbReference>
<dbReference type="EMBL" id="JANAWD010001469">
    <property type="protein sequence ID" value="KAJ3473279.1"/>
    <property type="molecule type" value="Genomic_DNA"/>
</dbReference>
<dbReference type="AlphaFoldDB" id="A0AAD5UNS1"/>
<dbReference type="InterPro" id="IPR049233">
    <property type="entry name" value="DUF6830"/>
</dbReference>
<evidence type="ECO:0000259" key="1">
    <source>
        <dbReference type="Pfam" id="PF20722"/>
    </source>
</evidence>
<feature type="domain" description="DUF6830" evidence="1">
    <location>
        <begin position="492"/>
        <end position="608"/>
    </location>
</feature>